<gene>
    <name evidence="11" type="primary">putA</name>
    <name evidence="11" type="ORF">KSB_13980</name>
</gene>
<dbReference type="PANTHER" id="PTHR13914:SF0">
    <property type="entry name" value="PROLINE DEHYDROGENASE 1, MITOCHONDRIAL"/>
    <property type="match status" value="1"/>
</dbReference>
<evidence type="ECO:0000256" key="5">
    <source>
        <dbReference type="ARBA" id="ARBA00022741"/>
    </source>
</evidence>
<keyword evidence="12" id="KW-1185">Reference proteome</keyword>
<protein>
    <recommendedName>
        <fullName evidence="3">proline dehydrogenase</fullName>
        <ecNumber evidence="3">1.5.5.2</ecNumber>
    </recommendedName>
</protein>
<comment type="caution">
    <text evidence="11">The sequence shown here is derived from an EMBL/GenBank/DDBJ whole genome shotgun (WGS) entry which is preliminary data.</text>
</comment>
<keyword evidence="6" id="KW-0274">FAD</keyword>
<dbReference type="InterPro" id="IPR015659">
    <property type="entry name" value="Proline_oxidase"/>
</dbReference>
<evidence type="ECO:0000259" key="10">
    <source>
        <dbReference type="Pfam" id="PF01619"/>
    </source>
</evidence>
<evidence type="ECO:0000256" key="2">
    <source>
        <dbReference type="ARBA" id="ARBA00004739"/>
    </source>
</evidence>
<keyword evidence="8" id="KW-0642">Proline metabolism</keyword>
<dbReference type="PANTHER" id="PTHR13914">
    <property type="entry name" value="PROLINE OXIDASE"/>
    <property type="match status" value="1"/>
</dbReference>
<dbReference type="InterPro" id="IPR008219">
    <property type="entry name" value="PRODH_bac_arc"/>
</dbReference>
<accession>A0ABQ3UJT4</accession>
<dbReference type="SUPFAM" id="SSF51730">
    <property type="entry name" value="FAD-linked oxidoreductase"/>
    <property type="match status" value="1"/>
</dbReference>
<evidence type="ECO:0000256" key="9">
    <source>
        <dbReference type="ARBA" id="ARBA00048779"/>
    </source>
</evidence>
<evidence type="ECO:0000256" key="7">
    <source>
        <dbReference type="ARBA" id="ARBA00023002"/>
    </source>
</evidence>
<comment type="cofactor">
    <cofactor evidence="1">
        <name>FAD</name>
        <dbReference type="ChEBI" id="CHEBI:57692"/>
    </cofactor>
</comment>
<feature type="domain" description="Proline dehydrogenase" evidence="10">
    <location>
        <begin position="43"/>
        <end position="296"/>
    </location>
</feature>
<evidence type="ECO:0000256" key="3">
    <source>
        <dbReference type="ARBA" id="ARBA00012695"/>
    </source>
</evidence>
<evidence type="ECO:0000256" key="1">
    <source>
        <dbReference type="ARBA" id="ARBA00001974"/>
    </source>
</evidence>
<keyword evidence="5" id="KW-0547">Nucleotide-binding</keyword>
<dbReference type="InterPro" id="IPR029041">
    <property type="entry name" value="FAD-linked_oxidoreductase-like"/>
</dbReference>
<evidence type="ECO:0000256" key="8">
    <source>
        <dbReference type="ARBA" id="ARBA00023062"/>
    </source>
</evidence>
<dbReference type="InterPro" id="IPR002872">
    <property type="entry name" value="Proline_DH_dom"/>
</dbReference>
<comment type="catalytic activity">
    <reaction evidence="9">
        <text>L-proline + a quinone = (S)-1-pyrroline-5-carboxylate + a quinol + H(+)</text>
        <dbReference type="Rhea" id="RHEA:23784"/>
        <dbReference type="ChEBI" id="CHEBI:15378"/>
        <dbReference type="ChEBI" id="CHEBI:17388"/>
        <dbReference type="ChEBI" id="CHEBI:24646"/>
        <dbReference type="ChEBI" id="CHEBI:60039"/>
        <dbReference type="ChEBI" id="CHEBI:132124"/>
        <dbReference type="EC" id="1.5.5.2"/>
    </reaction>
</comment>
<dbReference type="Pfam" id="PF01619">
    <property type="entry name" value="Pro_dh"/>
    <property type="match status" value="1"/>
</dbReference>
<dbReference type="RefSeq" id="WP_201369781.1">
    <property type="nucleotide sequence ID" value="NZ_BNJG01000001.1"/>
</dbReference>
<dbReference type="EMBL" id="BNJG01000001">
    <property type="protein sequence ID" value="GHO52923.1"/>
    <property type="molecule type" value="Genomic_DNA"/>
</dbReference>
<keyword evidence="4" id="KW-0285">Flavoprotein</keyword>
<name>A0ABQ3UJT4_9CHLR</name>
<evidence type="ECO:0000256" key="4">
    <source>
        <dbReference type="ARBA" id="ARBA00022630"/>
    </source>
</evidence>
<dbReference type="Proteomes" id="UP000654345">
    <property type="component" value="Unassembled WGS sequence"/>
</dbReference>
<organism evidence="11 12">
    <name type="scientific">Ktedonobacter robiniae</name>
    <dbReference type="NCBI Taxonomy" id="2778365"/>
    <lineage>
        <taxon>Bacteria</taxon>
        <taxon>Bacillati</taxon>
        <taxon>Chloroflexota</taxon>
        <taxon>Ktedonobacteria</taxon>
        <taxon>Ktedonobacterales</taxon>
        <taxon>Ktedonobacteraceae</taxon>
        <taxon>Ktedonobacter</taxon>
    </lineage>
</organism>
<dbReference type="PIRSF" id="PIRSF000196">
    <property type="entry name" value="Pro_dehydrog"/>
    <property type="match status" value="1"/>
</dbReference>
<dbReference type="EC" id="1.5.5.2" evidence="3"/>
<proteinExistence type="predicted"/>
<keyword evidence="7" id="KW-0560">Oxidoreductase</keyword>
<dbReference type="Gene3D" id="3.20.20.220">
    <property type="match status" value="1"/>
</dbReference>
<evidence type="ECO:0000313" key="12">
    <source>
        <dbReference type="Proteomes" id="UP000654345"/>
    </source>
</evidence>
<comment type="pathway">
    <text evidence="2">Amino-acid degradation; L-proline degradation into L-glutamate; L-glutamate from L-proline: step 1/2.</text>
</comment>
<evidence type="ECO:0000256" key="6">
    <source>
        <dbReference type="ARBA" id="ARBA00022827"/>
    </source>
</evidence>
<sequence length="303" mass="34656">MLKDTLLYLAQNQRMRDFVVQNPATRGVSRRFVAGETLEDAVQAVRILNQKGNPVALDFLGENVFQESEAREATQNYTAALNLIKQTGIDANISIKLTALGLDISQDLCEENLRSILDLAREYGIFVCIDMEASNYTEQTVAMALKAREQYEQVGTVIQSYLYRSKADIEKLIEHNVRVRIVKGAYKEPPSIAYQNKKDVDESYIEIMKMLLSRGNFPAIASHDENIINGARTYVRDHGISPASFEFQMLYGIRRDLQERLVREGYNVRVYVPYGSQWYPYLMRRMAERPANLIFVVSNSMRG</sequence>
<evidence type="ECO:0000313" key="11">
    <source>
        <dbReference type="EMBL" id="GHO52923.1"/>
    </source>
</evidence>
<reference evidence="11 12" key="1">
    <citation type="journal article" date="2021" name="Int. J. Syst. Evol. Microbiol.">
        <title>Reticulibacter mediterranei gen. nov., sp. nov., within the new family Reticulibacteraceae fam. nov., and Ktedonospora formicarum gen. nov., sp. nov., Ktedonobacter robiniae sp. nov., Dictyobacter formicarum sp. nov. and Dictyobacter arantiisoli sp. nov., belonging to the class Ktedonobacteria.</title>
        <authorList>
            <person name="Yabe S."/>
            <person name="Zheng Y."/>
            <person name="Wang C.M."/>
            <person name="Sakai Y."/>
            <person name="Abe K."/>
            <person name="Yokota A."/>
            <person name="Donadio S."/>
            <person name="Cavaletti L."/>
            <person name="Monciardini P."/>
        </authorList>
    </citation>
    <scope>NUCLEOTIDE SEQUENCE [LARGE SCALE GENOMIC DNA]</scope>
    <source>
        <strain evidence="11 12">SOSP1-30</strain>
    </source>
</reference>